<comment type="caution">
    <text evidence="1">The sequence shown here is derived from an EMBL/GenBank/DDBJ whole genome shotgun (WGS) entry which is preliminary data.</text>
</comment>
<accession>A0ABS4TYQ5</accession>
<name>A0ABS4TYQ5_9PSEU</name>
<organism evidence="1 2">
    <name type="scientific">Kibdelosporangium banguiense</name>
    <dbReference type="NCBI Taxonomy" id="1365924"/>
    <lineage>
        <taxon>Bacteria</taxon>
        <taxon>Bacillati</taxon>
        <taxon>Actinomycetota</taxon>
        <taxon>Actinomycetes</taxon>
        <taxon>Pseudonocardiales</taxon>
        <taxon>Pseudonocardiaceae</taxon>
        <taxon>Kibdelosporangium</taxon>
    </lineage>
</organism>
<protein>
    <submittedName>
        <fullName evidence="1">Uncharacterized protein</fullName>
    </submittedName>
</protein>
<keyword evidence="2" id="KW-1185">Reference proteome</keyword>
<gene>
    <name evidence="1" type="ORF">JOF56_009922</name>
</gene>
<dbReference type="EMBL" id="JAGINW010000001">
    <property type="protein sequence ID" value="MBP2329537.1"/>
    <property type="molecule type" value="Genomic_DNA"/>
</dbReference>
<evidence type="ECO:0000313" key="1">
    <source>
        <dbReference type="EMBL" id="MBP2329537.1"/>
    </source>
</evidence>
<reference evidence="1 2" key="1">
    <citation type="submission" date="2021-03" db="EMBL/GenBank/DDBJ databases">
        <title>Sequencing the genomes of 1000 actinobacteria strains.</title>
        <authorList>
            <person name="Klenk H.-P."/>
        </authorList>
    </citation>
    <scope>NUCLEOTIDE SEQUENCE [LARGE SCALE GENOMIC DNA]</scope>
    <source>
        <strain evidence="1 2">DSM 46670</strain>
    </source>
</reference>
<sequence>MTGPSPVDRGKPGSKIRLLSDRAGRPLSVAASAANTNDAFALKPLVIVSFPPDRGGLLYAARLAAVVS</sequence>
<dbReference type="Proteomes" id="UP001519332">
    <property type="component" value="Unassembled WGS sequence"/>
</dbReference>
<proteinExistence type="predicted"/>
<evidence type="ECO:0000313" key="2">
    <source>
        <dbReference type="Proteomes" id="UP001519332"/>
    </source>
</evidence>